<dbReference type="EMBL" id="JACIUV010000001">
    <property type="protein sequence ID" value="MBB1115635.1"/>
    <property type="molecule type" value="Genomic_DNA"/>
</dbReference>
<feature type="domain" description="Glycosyltransferase 2-like" evidence="1">
    <location>
        <begin position="376"/>
        <end position="495"/>
    </location>
</feature>
<protein>
    <submittedName>
        <fullName evidence="2">Glycosyltransferase</fullName>
    </submittedName>
</protein>
<dbReference type="CDD" id="cd00761">
    <property type="entry name" value="Glyco_tranf_GTA_type"/>
    <property type="match status" value="1"/>
</dbReference>
<dbReference type="InterPro" id="IPR001173">
    <property type="entry name" value="Glyco_trans_2-like"/>
</dbReference>
<dbReference type="PANTHER" id="PTHR43685:SF2">
    <property type="entry name" value="GLYCOSYLTRANSFERASE 2-LIKE DOMAIN-CONTAINING PROTEIN"/>
    <property type="match status" value="1"/>
</dbReference>
<gene>
    <name evidence="2" type="ORF">H4O09_00955</name>
</gene>
<name>A0A7W3UXH0_9GAMM</name>
<dbReference type="SUPFAM" id="SSF53448">
    <property type="entry name" value="Nucleotide-diphospho-sugar transferases"/>
    <property type="match status" value="1"/>
</dbReference>
<reference evidence="2 3" key="1">
    <citation type="submission" date="2020-08" db="EMBL/GenBank/DDBJ databases">
        <title>Stenotrophomonas sp. W1S232.</title>
        <authorList>
            <person name="Deng Y."/>
        </authorList>
    </citation>
    <scope>NUCLEOTIDE SEQUENCE [LARGE SCALE GENOMIC DNA]</scope>
    <source>
        <strain evidence="2 3">W1S232</strain>
    </source>
</reference>
<sequence>MQVIVILLDSWRSSAEAAALALLHLSWSPQARVLLVGQGDVPSDLAAACDGRTMERVTAPLHAMPGRRLPDTRTSGDSPQLGWSLAVMERLLGLHAQQRLCWVELPSLGALAYALLQERDLLEAFDGTRLLLRFDGLTAIQAMRLARGVSPADLLTMDMERACLEHCDGVLMDSAAMAAAVAGVLSTGDQPVRWQVARPLSVQAQSAAVAGPQGLVCVATETGPLRQALRAICGYLGTVPDAPATVTLVCEQGVLQEVLAVVPETLRHRFVIRAPSVLQGPPTRVILADGWSAGAARARALLARGHALLANAANPAYDPAQGWEHGQTLLRYDGAAELCAILQTSADWRPRYRLDVLPGTEALPRVVGSLGPATVSVIVPCFNMGRWLPQTLASIKRFSWQWLDVIVVDDGSTDAHTRQVLAQLESEPAGKVRVVRLPFNQGLSAARNAGLAAAQGEFILSLDADDLVSPEFVQLAVQALQRCSGYDFVVPRAVYFADQDTAVDLEALPLLQCIAFVGSAFESGVLANRFSTATCLARTRVLRTLGYDENLRSYEDWQLYRRALQQGSRFLVSNDIHFYYRQRPDSMIHDPAMRARHSRLYAEMTSMPALQCQPLAVPANLLSVIVAPAAPDGSAGGILLSGVIEVLEELAHFRRSRFWQIAHRLWIFLRKFRR</sequence>
<dbReference type="RefSeq" id="WP_182621086.1">
    <property type="nucleotide sequence ID" value="NZ_JACIUV010000001.1"/>
</dbReference>
<dbReference type="Proteomes" id="UP000550609">
    <property type="component" value="Unassembled WGS sequence"/>
</dbReference>
<dbReference type="InterPro" id="IPR029044">
    <property type="entry name" value="Nucleotide-diphossugar_trans"/>
</dbReference>
<dbReference type="InterPro" id="IPR050834">
    <property type="entry name" value="Glycosyltransf_2"/>
</dbReference>
<proteinExistence type="predicted"/>
<accession>A0A7W3UXH0</accession>
<comment type="caution">
    <text evidence="2">The sequence shown here is derived from an EMBL/GenBank/DDBJ whole genome shotgun (WGS) entry which is preliminary data.</text>
</comment>
<dbReference type="Gene3D" id="3.90.550.10">
    <property type="entry name" value="Spore Coat Polysaccharide Biosynthesis Protein SpsA, Chain A"/>
    <property type="match status" value="1"/>
</dbReference>
<evidence type="ECO:0000259" key="1">
    <source>
        <dbReference type="Pfam" id="PF00535"/>
    </source>
</evidence>
<organism evidence="2 3">
    <name type="scientific">Stenotrophomonas koreensis</name>
    <dbReference type="NCBI Taxonomy" id="266128"/>
    <lineage>
        <taxon>Bacteria</taxon>
        <taxon>Pseudomonadati</taxon>
        <taxon>Pseudomonadota</taxon>
        <taxon>Gammaproteobacteria</taxon>
        <taxon>Lysobacterales</taxon>
        <taxon>Lysobacteraceae</taxon>
        <taxon>Stenotrophomonas</taxon>
    </lineage>
</organism>
<evidence type="ECO:0000313" key="2">
    <source>
        <dbReference type="EMBL" id="MBB1115635.1"/>
    </source>
</evidence>
<evidence type="ECO:0000313" key="3">
    <source>
        <dbReference type="Proteomes" id="UP000550609"/>
    </source>
</evidence>
<dbReference type="Pfam" id="PF00535">
    <property type="entry name" value="Glycos_transf_2"/>
    <property type="match status" value="1"/>
</dbReference>
<dbReference type="AlphaFoldDB" id="A0A7W3UXH0"/>
<dbReference type="PANTHER" id="PTHR43685">
    <property type="entry name" value="GLYCOSYLTRANSFERASE"/>
    <property type="match status" value="1"/>
</dbReference>